<evidence type="ECO:0000313" key="2">
    <source>
        <dbReference type="Proteomes" id="UP000030008"/>
    </source>
</evidence>
<organism evidence="1 2">
    <name type="scientific">Clostridium innocuum</name>
    <dbReference type="NCBI Taxonomy" id="1522"/>
    <lineage>
        <taxon>Bacteria</taxon>
        <taxon>Bacillati</taxon>
        <taxon>Bacillota</taxon>
        <taxon>Clostridia</taxon>
        <taxon>Eubacteriales</taxon>
        <taxon>Clostridiaceae</taxon>
        <taxon>Clostridium</taxon>
    </lineage>
</organism>
<comment type="caution">
    <text evidence="1">The sequence shown here is derived from an EMBL/GenBank/DDBJ whole genome shotgun (WGS) entry which is preliminary data.</text>
</comment>
<dbReference type="EMBL" id="JQIF01000009">
    <property type="protein sequence ID" value="KGJ54730.1"/>
    <property type="molecule type" value="Genomic_DNA"/>
</dbReference>
<sequence length="143" mass="17224">MENMIQTYMQGLDRKQGYMCVDKNKSCVAFSYDPIAMEGYETIRVSCTKDIDGDRIQGYYIDKENLLIWSNDKWEQYVQDVVEPNLIRERREEECFTIINRGDTWYRLNVNTVQREEELKHWYQAWLEAPLTHCIPEKPVWIV</sequence>
<proteinExistence type="predicted"/>
<evidence type="ECO:0000313" key="1">
    <source>
        <dbReference type="EMBL" id="KGJ54730.1"/>
    </source>
</evidence>
<gene>
    <name evidence="1" type="ORF">CIAN88_01940</name>
</gene>
<accession>A0A099IAN6</accession>
<name>A0A099IAN6_CLOIN</name>
<dbReference type="RefSeq" id="WP_044903691.1">
    <property type="nucleotide sequence ID" value="NZ_JQIF01000009.1"/>
</dbReference>
<protein>
    <submittedName>
        <fullName evidence="1">Uncharacterized protein</fullName>
    </submittedName>
</protein>
<reference evidence="1 2" key="1">
    <citation type="submission" date="2014-08" db="EMBL/GenBank/DDBJ databases">
        <title>Clostridium innocuum, an unnegligible vancomycin-resistant pathogen causing extra-intestinal infections.</title>
        <authorList>
            <person name="Feng Y."/>
            <person name="Chiu C.-H."/>
        </authorList>
    </citation>
    <scope>NUCLEOTIDE SEQUENCE [LARGE SCALE GENOMIC DNA]</scope>
    <source>
        <strain evidence="1 2">AN88</strain>
    </source>
</reference>
<dbReference type="AlphaFoldDB" id="A0A099IAN6"/>
<dbReference type="Proteomes" id="UP000030008">
    <property type="component" value="Unassembled WGS sequence"/>
</dbReference>